<dbReference type="CDD" id="cd04301">
    <property type="entry name" value="NAT_SF"/>
    <property type="match status" value="1"/>
</dbReference>
<dbReference type="SUPFAM" id="SSF55729">
    <property type="entry name" value="Acyl-CoA N-acyltransferases (Nat)"/>
    <property type="match status" value="1"/>
</dbReference>
<keyword evidence="1 5" id="KW-0808">Transferase</keyword>
<dbReference type="PANTHER" id="PTHR43420">
    <property type="entry name" value="ACETYLTRANSFERASE"/>
    <property type="match status" value="1"/>
</dbReference>
<evidence type="ECO:0000256" key="1">
    <source>
        <dbReference type="ARBA" id="ARBA00022679"/>
    </source>
</evidence>
<evidence type="ECO:0000256" key="2">
    <source>
        <dbReference type="ARBA" id="ARBA00023315"/>
    </source>
</evidence>
<name>A0A4P6KTZ4_9BURK</name>
<evidence type="ECO:0000259" key="4">
    <source>
        <dbReference type="PROSITE" id="PS51186"/>
    </source>
</evidence>
<dbReference type="Proteomes" id="UP000290637">
    <property type="component" value="Chromosome"/>
</dbReference>
<sequence>MDGASRERASAERRQRSTGSHEDGIAMDKPYLHLRKDLLAPQQAPRFPAGIQPVSFSVAEHASAARDLLALAYRSGGGHVEVFEQWWPTVASDPEYDPATIFTAVDAAGRLAGIALCWSVPFVKDLAVAPTWQGQGLGKAMLRQAFVFFHQRNAPSIDLKVHVDNPAVRLYHRLGMHAVQLEERS</sequence>
<organism evidence="5 6">
    <name type="scientific">Pseudoduganella lutea</name>
    <dbReference type="NCBI Taxonomy" id="321985"/>
    <lineage>
        <taxon>Bacteria</taxon>
        <taxon>Pseudomonadati</taxon>
        <taxon>Pseudomonadota</taxon>
        <taxon>Betaproteobacteria</taxon>
        <taxon>Burkholderiales</taxon>
        <taxon>Oxalobacteraceae</taxon>
        <taxon>Telluria group</taxon>
        <taxon>Pseudoduganella</taxon>
    </lineage>
</organism>
<feature type="domain" description="N-acetyltransferase" evidence="4">
    <location>
        <begin position="54"/>
        <end position="185"/>
    </location>
</feature>
<dbReference type="InterPro" id="IPR016181">
    <property type="entry name" value="Acyl_CoA_acyltransferase"/>
</dbReference>
<dbReference type="Pfam" id="PF00583">
    <property type="entry name" value="Acetyltransf_1"/>
    <property type="match status" value="1"/>
</dbReference>
<dbReference type="Gene3D" id="3.40.630.30">
    <property type="match status" value="1"/>
</dbReference>
<dbReference type="PROSITE" id="PS51186">
    <property type="entry name" value="GNAT"/>
    <property type="match status" value="1"/>
</dbReference>
<dbReference type="EMBL" id="CP035913">
    <property type="protein sequence ID" value="QBE62075.1"/>
    <property type="molecule type" value="Genomic_DNA"/>
</dbReference>
<evidence type="ECO:0000313" key="6">
    <source>
        <dbReference type="Proteomes" id="UP000290637"/>
    </source>
</evidence>
<dbReference type="AlphaFoldDB" id="A0A4P6KTZ4"/>
<keyword evidence="6" id="KW-1185">Reference proteome</keyword>
<evidence type="ECO:0000313" key="5">
    <source>
        <dbReference type="EMBL" id="QBE62075.1"/>
    </source>
</evidence>
<dbReference type="RefSeq" id="WP_130185212.1">
    <property type="nucleotide sequence ID" value="NZ_CP035913.1"/>
</dbReference>
<accession>A0A4P6KTZ4</accession>
<keyword evidence="2" id="KW-0012">Acyltransferase</keyword>
<dbReference type="OrthoDB" id="5525374at2"/>
<dbReference type="KEGG" id="plue:EWM63_03000"/>
<feature type="region of interest" description="Disordered" evidence="3">
    <location>
        <begin position="1"/>
        <end position="25"/>
    </location>
</feature>
<evidence type="ECO:0000256" key="3">
    <source>
        <dbReference type="SAM" id="MobiDB-lite"/>
    </source>
</evidence>
<reference evidence="5 6" key="1">
    <citation type="submission" date="2019-02" db="EMBL/GenBank/DDBJ databases">
        <title>Draft Genome Sequences of Six Type Strains of the Genus Massilia.</title>
        <authorList>
            <person name="Miess H."/>
            <person name="Frediansyhah A."/>
            <person name="Gross H."/>
        </authorList>
    </citation>
    <scope>NUCLEOTIDE SEQUENCE [LARGE SCALE GENOMIC DNA]</scope>
    <source>
        <strain evidence="5 6">DSM 17473</strain>
    </source>
</reference>
<proteinExistence type="predicted"/>
<gene>
    <name evidence="5" type="ORF">EWM63_03000</name>
</gene>
<protein>
    <submittedName>
        <fullName evidence="5">GNAT family N-acetyltransferase</fullName>
    </submittedName>
</protein>
<dbReference type="InterPro" id="IPR000182">
    <property type="entry name" value="GNAT_dom"/>
</dbReference>
<dbReference type="GO" id="GO:0016747">
    <property type="term" value="F:acyltransferase activity, transferring groups other than amino-acyl groups"/>
    <property type="evidence" value="ECO:0007669"/>
    <property type="project" value="InterPro"/>
</dbReference>
<dbReference type="InterPro" id="IPR050680">
    <property type="entry name" value="YpeA/RimI_acetyltransf"/>
</dbReference>